<dbReference type="Proteomes" id="UP000275846">
    <property type="component" value="Unassembled WGS sequence"/>
</dbReference>
<feature type="region of interest" description="Disordered" evidence="1">
    <location>
        <begin position="100"/>
        <end position="144"/>
    </location>
</feature>
<sequence length="144" mass="15540">MLLLPPLTGTKLSPVAPGSWVLRSGHIPGNRHDRRAIPDVVAAWVTKKPYLGTALLPFSWRKEQKRCTKQMLTTIRTGQLSDLGVGALADVSTYPSLHATARPGFTQAGDMEEPSPSDSQSTGQPLVSHSTHTAHTLGRRPSLL</sequence>
<evidence type="ECO:0000313" key="2">
    <source>
        <dbReference type="EMBL" id="VDL90973.1"/>
    </source>
</evidence>
<accession>A0A183SK40</accession>
<dbReference type="AlphaFoldDB" id="A0A183SK40"/>
<name>A0A183SK40_SCHSO</name>
<protein>
    <submittedName>
        <fullName evidence="2 4">Uncharacterized protein</fullName>
    </submittedName>
</protein>
<evidence type="ECO:0000313" key="4">
    <source>
        <dbReference type="WBParaSite" id="SSLN_0000474301-mRNA-1"/>
    </source>
</evidence>
<organism evidence="4">
    <name type="scientific">Schistocephalus solidus</name>
    <name type="common">Tapeworm</name>
    <dbReference type="NCBI Taxonomy" id="70667"/>
    <lineage>
        <taxon>Eukaryota</taxon>
        <taxon>Metazoa</taxon>
        <taxon>Spiralia</taxon>
        <taxon>Lophotrochozoa</taxon>
        <taxon>Platyhelminthes</taxon>
        <taxon>Cestoda</taxon>
        <taxon>Eucestoda</taxon>
        <taxon>Diphyllobothriidea</taxon>
        <taxon>Diphyllobothriidae</taxon>
        <taxon>Schistocephalus</taxon>
    </lineage>
</organism>
<reference evidence="2 3" key="2">
    <citation type="submission" date="2018-11" db="EMBL/GenBank/DDBJ databases">
        <authorList>
            <consortium name="Pathogen Informatics"/>
        </authorList>
    </citation>
    <scope>NUCLEOTIDE SEQUENCE [LARGE SCALE GENOMIC DNA]</scope>
    <source>
        <strain evidence="2 3">NST_G2</strain>
    </source>
</reference>
<gene>
    <name evidence="2" type="ORF">SSLN_LOCUS4588</name>
</gene>
<proteinExistence type="predicted"/>
<evidence type="ECO:0000313" key="3">
    <source>
        <dbReference type="Proteomes" id="UP000275846"/>
    </source>
</evidence>
<feature type="compositionally biased region" description="Polar residues" evidence="1">
    <location>
        <begin position="116"/>
        <end position="134"/>
    </location>
</feature>
<keyword evidence="3" id="KW-1185">Reference proteome</keyword>
<reference evidence="4" key="1">
    <citation type="submission" date="2016-06" db="UniProtKB">
        <authorList>
            <consortium name="WormBaseParasite"/>
        </authorList>
    </citation>
    <scope>IDENTIFICATION</scope>
</reference>
<dbReference type="EMBL" id="UYSU01032923">
    <property type="protein sequence ID" value="VDL90973.1"/>
    <property type="molecule type" value="Genomic_DNA"/>
</dbReference>
<dbReference type="WBParaSite" id="SSLN_0000474301-mRNA-1">
    <property type="protein sequence ID" value="SSLN_0000474301-mRNA-1"/>
    <property type="gene ID" value="SSLN_0000474301"/>
</dbReference>
<evidence type="ECO:0000256" key="1">
    <source>
        <dbReference type="SAM" id="MobiDB-lite"/>
    </source>
</evidence>